<name>A0A0A9B626_ARUDO</name>
<dbReference type="EMBL" id="GBRH01239069">
    <property type="protein sequence ID" value="JAD58826.1"/>
    <property type="molecule type" value="Transcribed_RNA"/>
</dbReference>
<proteinExistence type="predicted"/>
<dbReference type="AlphaFoldDB" id="A0A0A9B626"/>
<reference evidence="1" key="1">
    <citation type="submission" date="2014-09" db="EMBL/GenBank/DDBJ databases">
        <authorList>
            <person name="Magalhaes I.L.F."/>
            <person name="Oliveira U."/>
            <person name="Santos F.R."/>
            <person name="Vidigal T.H.D.A."/>
            <person name="Brescovit A.D."/>
            <person name="Santos A.J."/>
        </authorList>
    </citation>
    <scope>NUCLEOTIDE SEQUENCE</scope>
    <source>
        <tissue evidence="1">Shoot tissue taken approximately 20 cm above the soil surface</tissue>
    </source>
</reference>
<accession>A0A0A9B626</accession>
<organism evidence="1">
    <name type="scientific">Arundo donax</name>
    <name type="common">Giant reed</name>
    <name type="synonym">Donax arundinaceus</name>
    <dbReference type="NCBI Taxonomy" id="35708"/>
    <lineage>
        <taxon>Eukaryota</taxon>
        <taxon>Viridiplantae</taxon>
        <taxon>Streptophyta</taxon>
        <taxon>Embryophyta</taxon>
        <taxon>Tracheophyta</taxon>
        <taxon>Spermatophyta</taxon>
        <taxon>Magnoliopsida</taxon>
        <taxon>Liliopsida</taxon>
        <taxon>Poales</taxon>
        <taxon>Poaceae</taxon>
        <taxon>PACMAD clade</taxon>
        <taxon>Arundinoideae</taxon>
        <taxon>Arundineae</taxon>
        <taxon>Arundo</taxon>
    </lineage>
</organism>
<evidence type="ECO:0000313" key="1">
    <source>
        <dbReference type="EMBL" id="JAD58826.1"/>
    </source>
</evidence>
<sequence>MLQKNGTGEYHPQKITCGIISYLTNFMIREHLAIESEQYIYPALP</sequence>
<protein>
    <submittedName>
        <fullName evidence="1">Uncharacterized protein</fullName>
    </submittedName>
</protein>
<reference evidence="1" key="2">
    <citation type="journal article" date="2015" name="Data Brief">
        <title>Shoot transcriptome of the giant reed, Arundo donax.</title>
        <authorList>
            <person name="Barrero R.A."/>
            <person name="Guerrero F.D."/>
            <person name="Moolhuijzen P."/>
            <person name="Goolsby J.A."/>
            <person name="Tidwell J."/>
            <person name="Bellgard S.E."/>
            <person name="Bellgard M.I."/>
        </authorList>
    </citation>
    <scope>NUCLEOTIDE SEQUENCE</scope>
    <source>
        <tissue evidence="1">Shoot tissue taken approximately 20 cm above the soil surface</tissue>
    </source>
</reference>